<dbReference type="Pfam" id="PF13087">
    <property type="entry name" value="AAA_12"/>
    <property type="match status" value="1"/>
</dbReference>
<feature type="domain" description="DNA2/NAM7 helicase-like C-terminal" evidence="2">
    <location>
        <begin position="370"/>
        <end position="558"/>
    </location>
</feature>
<dbReference type="InterPro" id="IPR047187">
    <property type="entry name" value="SF1_C_Upf1"/>
</dbReference>
<feature type="domain" description="DNA2/NAM7 helicase helicase" evidence="1">
    <location>
        <begin position="196"/>
        <end position="276"/>
    </location>
</feature>
<dbReference type="OrthoDB" id="2285229at2759"/>
<name>A0A812XWZ1_9DINO</name>
<dbReference type="PANTHER" id="PTHR10887">
    <property type="entry name" value="DNA2/NAM7 HELICASE FAMILY"/>
    <property type="match status" value="1"/>
</dbReference>
<dbReference type="Gene3D" id="3.40.50.300">
    <property type="entry name" value="P-loop containing nucleotide triphosphate hydrolases"/>
    <property type="match status" value="2"/>
</dbReference>
<dbReference type="Pfam" id="PF13086">
    <property type="entry name" value="AAA_11"/>
    <property type="match status" value="2"/>
</dbReference>
<dbReference type="CDD" id="cd18808">
    <property type="entry name" value="SF1_C_Upf1"/>
    <property type="match status" value="1"/>
</dbReference>
<dbReference type="GO" id="GO:0043186">
    <property type="term" value="C:P granule"/>
    <property type="evidence" value="ECO:0007669"/>
    <property type="project" value="TreeGrafter"/>
</dbReference>
<reference evidence="3" key="1">
    <citation type="submission" date="2021-02" db="EMBL/GenBank/DDBJ databases">
        <authorList>
            <person name="Dougan E. K."/>
            <person name="Rhodes N."/>
            <person name="Thang M."/>
            <person name="Chan C."/>
        </authorList>
    </citation>
    <scope>NUCLEOTIDE SEQUENCE</scope>
</reference>
<gene>
    <name evidence="3" type="primary">helz</name>
    <name evidence="3" type="ORF">SNEC2469_LOCUS22003</name>
</gene>
<proteinExistence type="predicted"/>
<dbReference type="SUPFAM" id="SSF52540">
    <property type="entry name" value="P-loop containing nucleoside triphosphate hydrolases"/>
    <property type="match status" value="1"/>
</dbReference>
<dbReference type="InterPro" id="IPR041679">
    <property type="entry name" value="DNA2/NAM7-like_C"/>
</dbReference>
<protein>
    <submittedName>
        <fullName evidence="3">Helz protein</fullName>
    </submittedName>
</protein>
<dbReference type="GO" id="GO:0005829">
    <property type="term" value="C:cytosol"/>
    <property type="evidence" value="ECO:0007669"/>
    <property type="project" value="TreeGrafter"/>
</dbReference>
<dbReference type="PANTHER" id="PTHR10887:SF365">
    <property type="entry name" value="HELICASE WITH ZINC FINGER DOMAIN-RELATED"/>
    <property type="match status" value="1"/>
</dbReference>
<evidence type="ECO:0000259" key="2">
    <source>
        <dbReference type="Pfam" id="PF13087"/>
    </source>
</evidence>
<accession>A0A812XWZ1</accession>
<keyword evidence="4" id="KW-1185">Reference proteome</keyword>
<dbReference type="Proteomes" id="UP000601435">
    <property type="component" value="Unassembled WGS sequence"/>
</dbReference>
<evidence type="ECO:0000313" key="3">
    <source>
        <dbReference type="EMBL" id="CAE7757397.1"/>
    </source>
</evidence>
<dbReference type="InterPro" id="IPR041677">
    <property type="entry name" value="DNA2/NAM7_AAA_11"/>
</dbReference>
<dbReference type="InterPro" id="IPR027417">
    <property type="entry name" value="P-loop_NTPase"/>
</dbReference>
<evidence type="ECO:0000313" key="4">
    <source>
        <dbReference type="Proteomes" id="UP000601435"/>
    </source>
</evidence>
<dbReference type="InterPro" id="IPR045055">
    <property type="entry name" value="DNA2/NAM7-like"/>
</dbReference>
<sequence>MNLHCFLKKEEEADTAKLHTLSGDYDLKLLPEDATGATALIDLGERGKLREGGQLLLRGRCNKAWLASSASSRPVFEVQLQVQEEETLAVKLWLQPHALRCLCGPPIARVHVQFQLDRWEISSQHEVVDVISRREIVHRLVLPNLECYLPPSQSELDANQSVARQLTDWHLPPPNPAQLGVMSFALCGLQRSLPPLLVYGPWGTGKTLTLAHAAICVRRRSQQQARILICTHTNSAADLFVERYLRNADSALRTTVLRLCARSRSGRISDAVKQCSASLDDLSLHQLLDARIVICTLSLANAIAKRITSVHEDHFTHIFVDEGGQAKEPETLQAVACAGRRTCLIIAGDHKQMRCQSSSNFVQEAGPDLQSLLQRMFLLYERQDAKTLRALLNANYRSHPDIVNFVGRNFYGQELKAEAPCWVMNTCVPALQFVHVEEKAEELEYEPHGWANMAEVKKVLEVAQNISERLRTADVGVISTELPQVWRLRELRGRTTVDVQRISNVQGQEFDVVIVCTVASHRMDASLQSSFGFLNDEAMLNVALTRARRCVIVVGDAKALGSAGCCASLWKRFIEAAQKLGGSSFDVANIERGLARDLEEDIFEDEDENLPDDEILLLTMRQGLEENMGNLVRPEDRRRQIDLQLEALVSAGVPSAPR</sequence>
<dbReference type="EMBL" id="CAJNJA010039510">
    <property type="protein sequence ID" value="CAE7757397.1"/>
    <property type="molecule type" value="Genomic_DNA"/>
</dbReference>
<feature type="non-terminal residue" evidence="3">
    <location>
        <position position="658"/>
    </location>
</feature>
<feature type="domain" description="DNA2/NAM7 helicase helicase" evidence="1">
    <location>
        <begin position="284"/>
        <end position="353"/>
    </location>
</feature>
<dbReference type="AlphaFoldDB" id="A0A812XWZ1"/>
<comment type="caution">
    <text evidence="3">The sequence shown here is derived from an EMBL/GenBank/DDBJ whole genome shotgun (WGS) entry which is preliminary data.</text>
</comment>
<dbReference type="GO" id="GO:0035194">
    <property type="term" value="P:regulatory ncRNA-mediated post-transcriptional gene silencing"/>
    <property type="evidence" value="ECO:0007669"/>
    <property type="project" value="TreeGrafter"/>
</dbReference>
<organism evidence="3 4">
    <name type="scientific">Symbiodinium necroappetens</name>
    <dbReference type="NCBI Taxonomy" id="1628268"/>
    <lineage>
        <taxon>Eukaryota</taxon>
        <taxon>Sar</taxon>
        <taxon>Alveolata</taxon>
        <taxon>Dinophyceae</taxon>
        <taxon>Suessiales</taxon>
        <taxon>Symbiodiniaceae</taxon>
        <taxon>Symbiodinium</taxon>
    </lineage>
</organism>
<evidence type="ECO:0000259" key="1">
    <source>
        <dbReference type="Pfam" id="PF13086"/>
    </source>
</evidence>
<dbReference type="GO" id="GO:0004386">
    <property type="term" value="F:helicase activity"/>
    <property type="evidence" value="ECO:0007669"/>
    <property type="project" value="InterPro"/>
</dbReference>